<evidence type="ECO:0000313" key="3">
    <source>
        <dbReference type="Proteomes" id="UP001152320"/>
    </source>
</evidence>
<dbReference type="PANTHER" id="PTHR42972:SF8">
    <property type="entry name" value="POLYHYDROXYBUTYRATE DEPOLYMERASE"/>
    <property type="match status" value="1"/>
</dbReference>
<keyword evidence="1" id="KW-0732">Signal</keyword>
<name>A0A9Q1H7F2_HOLLE</name>
<dbReference type="InterPro" id="IPR029058">
    <property type="entry name" value="AB_hydrolase_fold"/>
</dbReference>
<evidence type="ECO:0008006" key="4">
    <source>
        <dbReference type="Google" id="ProtNLM"/>
    </source>
</evidence>
<gene>
    <name evidence="2" type="ORF">HOLleu_22377</name>
</gene>
<sequence length="351" mass="38168">MLRLLVFVFALVGTSTSCTDETPVVTPAPTAQIPSDGKLGRYGADGQKVSVSGLSSGGFMAVQIHVAFSDTIMGVGVVAGGPYYCAELNLMKALGQCMTNPSNINVDDLKQTTIGWEANGNVDACSSMYDDMVYLYSGTNDGTVVPGVMEALDEYYGGTNPFVNPANVKKEFSMASGHAFITDNYGNACNTASKKPWISNCGYNQAYEILNHIYGGNLLVRKSFHKSCCIFPFYEFDQTEFVNQLMGGMTDTGYVYVPTGCSSTNSNCRVHVSLHGCQQGIGFLEDEYARHTGYNEVAELNDVIVIYPQAAASAMNMNGCWDWWGYTGIYYAHSKGYQMKAIKAMIDRVLE</sequence>
<proteinExistence type="predicted"/>
<dbReference type="PANTHER" id="PTHR42972">
    <property type="entry name" value="TOL-PAL SYSTEM PROTEIN TOLB"/>
    <property type="match status" value="1"/>
</dbReference>
<dbReference type="OrthoDB" id="6020543at2759"/>
<organism evidence="2 3">
    <name type="scientific">Holothuria leucospilota</name>
    <name type="common">Black long sea cucumber</name>
    <name type="synonym">Mertensiothuria leucospilota</name>
    <dbReference type="NCBI Taxonomy" id="206669"/>
    <lineage>
        <taxon>Eukaryota</taxon>
        <taxon>Metazoa</taxon>
        <taxon>Echinodermata</taxon>
        <taxon>Eleutherozoa</taxon>
        <taxon>Echinozoa</taxon>
        <taxon>Holothuroidea</taxon>
        <taxon>Aspidochirotacea</taxon>
        <taxon>Aspidochirotida</taxon>
        <taxon>Holothuriidae</taxon>
        <taxon>Holothuria</taxon>
    </lineage>
</organism>
<protein>
    <recommendedName>
        <fullName evidence="4">Poly(3-hydroxybutyrate) depolymerase</fullName>
    </recommendedName>
</protein>
<dbReference type="Gene3D" id="3.40.50.1820">
    <property type="entry name" value="alpha/beta hydrolase"/>
    <property type="match status" value="2"/>
</dbReference>
<feature type="signal peptide" evidence="1">
    <location>
        <begin position="1"/>
        <end position="17"/>
    </location>
</feature>
<dbReference type="EMBL" id="JAIZAY010000010">
    <property type="protein sequence ID" value="KAJ8035220.1"/>
    <property type="molecule type" value="Genomic_DNA"/>
</dbReference>
<evidence type="ECO:0000313" key="2">
    <source>
        <dbReference type="EMBL" id="KAJ8035220.1"/>
    </source>
</evidence>
<reference evidence="2" key="1">
    <citation type="submission" date="2021-10" db="EMBL/GenBank/DDBJ databases">
        <title>Tropical sea cucumber genome reveals ecological adaptation and Cuvierian tubules defense mechanism.</title>
        <authorList>
            <person name="Chen T."/>
        </authorList>
    </citation>
    <scope>NUCLEOTIDE SEQUENCE</scope>
    <source>
        <strain evidence="2">Nanhai2018</strain>
        <tissue evidence="2">Muscle</tissue>
    </source>
</reference>
<evidence type="ECO:0000256" key="1">
    <source>
        <dbReference type="SAM" id="SignalP"/>
    </source>
</evidence>
<dbReference type="SUPFAM" id="SSF53474">
    <property type="entry name" value="alpha/beta-Hydrolases"/>
    <property type="match status" value="1"/>
</dbReference>
<feature type="chain" id="PRO_5040215799" description="Poly(3-hydroxybutyrate) depolymerase" evidence="1">
    <location>
        <begin position="18"/>
        <end position="351"/>
    </location>
</feature>
<accession>A0A9Q1H7F2</accession>
<comment type="caution">
    <text evidence="2">The sequence shown here is derived from an EMBL/GenBank/DDBJ whole genome shotgun (WGS) entry which is preliminary data.</text>
</comment>
<keyword evidence="3" id="KW-1185">Reference proteome</keyword>
<dbReference type="AlphaFoldDB" id="A0A9Q1H7F2"/>
<dbReference type="Proteomes" id="UP001152320">
    <property type="component" value="Chromosome 10"/>
</dbReference>
<dbReference type="PROSITE" id="PS51257">
    <property type="entry name" value="PROKAR_LIPOPROTEIN"/>
    <property type="match status" value="1"/>
</dbReference>